<keyword evidence="2" id="KW-1133">Transmembrane helix</keyword>
<keyword evidence="2" id="KW-0472">Membrane</keyword>
<keyword evidence="2" id="KW-0812">Transmembrane</keyword>
<evidence type="ECO:0000256" key="1">
    <source>
        <dbReference type="ARBA" id="ARBA00008685"/>
    </source>
</evidence>
<dbReference type="Proteomes" id="UP000051574">
    <property type="component" value="Unassembled WGS sequence"/>
</dbReference>
<comment type="caution">
    <text evidence="4">The sequence shown here is derived from an EMBL/GenBank/DDBJ whole genome shotgun (WGS) entry which is preliminary data.</text>
</comment>
<dbReference type="EMBL" id="LJIG01022774">
    <property type="protein sequence ID" value="KRT78788.1"/>
    <property type="molecule type" value="Genomic_DNA"/>
</dbReference>
<keyword evidence="5" id="KW-1185">Reference proteome</keyword>
<organism evidence="4 5">
    <name type="scientific">Oryctes borbonicus</name>
    <dbReference type="NCBI Taxonomy" id="1629725"/>
    <lineage>
        <taxon>Eukaryota</taxon>
        <taxon>Metazoa</taxon>
        <taxon>Ecdysozoa</taxon>
        <taxon>Arthropoda</taxon>
        <taxon>Hexapoda</taxon>
        <taxon>Insecta</taxon>
        <taxon>Pterygota</taxon>
        <taxon>Neoptera</taxon>
        <taxon>Endopterygota</taxon>
        <taxon>Coleoptera</taxon>
        <taxon>Polyphaga</taxon>
        <taxon>Scarabaeiformia</taxon>
        <taxon>Scarabaeidae</taxon>
        <taxon>Dynastinae</taxon>
        <taxon>Oryctes</taxon>
    </lineage>
</organism>
<dbReference type="OrthoDB" id="6117597at2759"/>
<dbReference type="InterPro" id="IPR001320">
    <property type="entry name" value="Iontro_rcpt_C"/>
</dbReference>
<dbReference type="Pfam" id="PF00060">
    <property type="entry name" value="Lig_chan"/>
    <property type="match status" value="1"/>
</dbReference>
<evidence type="ECO:0000313" key="4">
    <source>
        <dbReference type="EMBL" id="KRT78788.1"/>
    </source>
</evidence>
<evidence type="ECO:0000313" key="5">
    <source>
        <dbReference type="Proteomes" id="UP000051574"/>
    </source>
</evidence>
<comment type="similarity">
    <text evidence="1">Belongs to the glutamate-gated ion channel (TC 1.A.10.1) family.</text>
</comment>
<evidence type="ECO:0000256" key="2">
    <source>
        <dbReference type="SAM" id="Phobius"/>
    </source>
</evidence>
<dbReference type="GO" id="GO:0016020">
    <property type="term" value="C:membrane"/>
    <property type="evidence" value="ECO:0007669"/>
    <property type="project" value="InterPro"/>
</dbReference>
<protein>
    <recommendedName>
        <fullName evidence="3">Ionotropic glutamate receptor C-terminal domain-containing protein</fullName>
    </recommendedName>
</protein>
<proteinExistence type="inferred from homology"/>
<dbReference type="GO" id="GO:0015276">
    <property type="term" value="F:ligand-gated monoatomic ion channel activity"/>
    <property type="evidence" value="ECO:0007669"/>
    <property type="project" value="InterPro"/>
</dbReference>
<feature type="transmembrane region" description="Helical" evidence="2">
    <location>
        <begin position="61"/>
        <end position="85"/>
    </location>
</feature>
<feature type="domain" description="Ionotropic glutamate receptor C-terminal" evidence="3">
    <location>
        <begin position="5"/>
        <end position="100"/>
    </location>
</feature>
<gene>
    <name evidence="4" type="ORF">AMK59_7965</name>
</gene>
<sequence length="127" mass="14475">MIIAVVVYIIVVWEWKYRDQNVLPNTPYALRPKFVDVLVMELGAICQQGSEAEPRSTSGRIATIFIFVAVSFMYTFYSANIVALLQSTSESIQTLEDLLTSRIKLGAEDIPYSKFFFKVTYIVNLTF</sequence>
<dbReference type="AlphaFoldDB" id="A0A0T6AUS3"/>
<dbReference type="Gene3D" id="1.10.287.70">
    <property type="match status" value="1"/>
</dbReference>
<evidence type="ECO:0000259" key="3">
    <source>
        <dbReference type="Pfam" id="PF00060"/>
    </source>
</evidence>
<reference evidence="4 5" key="1">
    <citation type="submission" date="2015-09" db="EMBL/GenBank/DDBJ databases">
        <title>Draft genome of the scarab beetle Oryctes borbonicus.</title>
        <authorList>
            <person name="Meyer J.M."/>
            <person name="Markov G.V."/>
            <person name="Baskaran P."/>
            <person name="Herrmann M."/>
            <person name="Sommer R.J."/>
            <person name="Roedelsperger C."/>
        </authorList>
    </citation>
    <scope>NUCLEOTIDE SEQUENCE [LARGE SCALE GENOMIC DNA]</scope>
    <source>
        <strain evidence="4">OB123</strain>
        <tissue evidence="4">Whole animal</tissue>
    </source>
</reference>
<name>A0A0T6AUS3_9SCAR</name>
<accession>A0A0T6AUS3</accession>